<dbReference type="Proteomes" id="UP001595721">
    <property type="component" value="Unassembled WGS sequence"/>
</dbReference>
<name>A0ABV7R3R2_9RHOB</name>
<feature type="transmembrane region" description="Helical" evidence="1">
    <location>
        <begin position="32"/>
        <end position="49"/>
    </location>
</feature>
<evidence type="ECO:0000313" key="3">
    <source>
        <dbReference type="Proteomes" id="UP001595721"/>
    </source>
</evidence>
<evidence type="ECO:0000313" key="2">
    <source>
        <dbReference type="EMBL" id="MFC3528815.1"/>
    </source>
</evidence>
<organism evidence="2 3">
    <name type="scientific">Paracoccus mangrovi</name>
    <dbReference type="NCBI Taxonomy" id="1715645"/>
    <lineage>
        <taxon>Bacteria</taxon>
        <taxon>Pseudomonadati</taxon>
        <taxon>Pseudomonadota</taxon>
        <taxon>Alphaproteobacteria</taxon>
        <taxon>Rhodobacterales</taxon>
        <taxon>Paracoccaceae</taxon>
        <taxon>Paracoccus</taxon>
    </lineage>
</organism>
<keyword evidence="1" id="KW-1133">Transmembrane helix</keyword>
<proteinExistence type="predicted"/>
<dbReference type="RefSeq" id="WP_377744626.1">
    <property type="nucleotide sequence ID" value="NZ_JBHRXJ010000007.1"/>
</dbReference>
<sequence>MEAQITISPAIAAGSFNFAVFLDFIARFTDALAWPAAVVIIAFWLRHPVVRLMNDLKLKTIRGAGIEAEFENTLEESAQKTAEITPSAEDIREVEAKPFARVTDNRGRVIGKFAAVGKALEQLAKALKPGLEGGAGRLQQVGRDLLEPAQSEIYNNLRELRNRAAHVVEFNISDEQIQQYEHIAEKLIASINALAAGDY</sequence>
<keyword evidence="1" id="KW-0812">Transmembrane</keyword>
<evidence type="ECO:0008006" key="4">
    <source>
        <dbReference type="Google" id="ProtNLM"/>
    </source>
</evidence>
<protein>
    <recommendedName>
        <fullName evidence="4">DUF4145 domain-containing protein</fullName>
    </recommendedName>
</protein>
<keyword evidence="3" id="KW-1185">Reference proteome</keyword>
<accession>A0ABV7R3R2</accession>
<reference evidence="3" key="1">
    <citation type="journal article" date="2019" name="Int. J. Syst. Evol. Microbiol.">
        <title>The Global Catalogue of Microorganisms (GCM) 10K type strain sequencing project: providing services to taxonomists for standard genome sequencing and annotation.</title>
        <authorList>
            <consortium name="The Broad Institute Genomics Platform"/>
            <consortium name="The Broad Institute Genome Sequencing Center for Infectious Disease"/>
            <person name="Wu L."/>
            <person name="Ma J."/>
        </authorList>
    </citation>
    <scope>NUCLEOTIDE SEQUENCE [LARGE SCALE GENOMIC DNA]</scope>
    <source>
        <strain evidence="3">KCTC 42899</strain>
    </source>
</reference>
<gene>
    <name evidence="2" type="ORF">ACFOMH_11555</name>
</gene>
<evidence type="ECO:0000256" key="1">
    <source>
        <dbReference type="SAM" id="Phobius"/>
    </source>
</evidence>
<keyword evidence="1" id="KW-0472">Membrane</keyword>
<comment type="caution">
    <text evidence="2">The sequence shown here is derived from an EMBL/GenBank/DDBJ whole genome shotgun (WGS) entry which is preliminary data.</text>
</comment>
<dbReference type="EMBL" id="JBHRXJ010000007">
    <property type="protein sequence ID" value="MFC3528815.1"/>
    <property type="molecule type" value="Genomic_DNA"/>
</dbReference>
<feature type="transmembrane region" description="Helical" evidence="1">
    <location>
        <begin position="7"/>
        <end position="26"/>
    </location>
</feature>